<evidence type="ECO:0000256" key="5">
    <source>
        <dbReference type="ARBA" id="ARBA00023136"/>
    </source>
</evidence>
<dbReference type="PANTHER" id="PTHR13353">
    <property type="entry name" value="TRANSMEMBRANE PROTEIN 19"/>
    <property type="match status" value="1"/>
</dbReference>
<evidence type="ECO:0000256" key="6">
    <source>
        <dbReference type="SAM" id="Phobius"/>
    </source>
</evidence>
<dbReference type="PANTHER" id="PTHR13353:SF5">
    <property type="entry name" value="TRANSMEMBRANE PROTEIN 19"/>
    <property type="match status" value="1"/>
</dbReference>
<dbReference type="EMBL" id="CP020814">
    <property type="protein sequence ID" value="ARK29384.1"/>
    <property type="molecule type" value="Genomic_DNA"/>
</dbReference>
<evidence type="ECO:0000256" key="1">
    <source>
        <dbReference type="ARBA" id="ARBA00004141"/>
    </source>
</evidence>
<proteinExistence type="inferred from homology"/>
<feature type="transmembrane region" description="Helical" evidence="6">
    <location>
        <begin position="26"/>
        <end position="59"/>
    </location>
</feature>
<feature type="transmembrane region" description="Helical" evidence="6">
    <location>
        <begin position="241"/>
        <end position="261"/>
    </location>
</feature>
<evidence type="ECO:0000256" key="4">
    <source>
        <dbReference type="ARBA" id="ARBA00022989"/>
    </source>
</evidence>
<evidence type="ECO:0008006" key="9">
    <source>
        <dbReference type="Google" id="ProtNLM"/>
    </source>
</evidence>
<dbReference type="AlphaFoldDB" id="A0A1X9M9P3"/>
<accession>A0A1X9M9P3</accession>
<comment type="subcellular location">
    <subcellularLocation>
        <location evidence="1">Membrane</location>
        <topology evidence="1">Multi-pass membrane protein</topology>
    </subcellularLocation>
</comment>
<sequence length="262" mass="28091">MIVILLVAVVLIAVIAYYKQKLTLSGMIAALFVGSLIAFSLQIYGLLLLGIFFVTSTFLGSLRSESNRLEITAKGEKRDAIQVLANGGVSALFAGLYYFIPSPLLLCGFVGSLAAANSDTWASEIGSFSKNRPFHIIKRKRVDVGTSGAITALGTAAAFAGSFVIVVFAILFWSGSFYNSHILLITLTLIGFISHFIDSLLGAMYQVKYRCPACELETEQTRHCGQSTEKIEGTAWVNNDVVNLACTSVGALLGLLVGVLLF</sequence>
<name>A0A1X9M9P3_9BACI</name>
<dbReference type="RefSeq" id="WP_066153742.1">
    <property type="nucleotide sequence ID" value="NZ_CP020814.1"/>
</dbReference>
<dbReference type="GO" id="GO:0016020">
    <property type="term" value="C:membrane"/>
    <property type="evidence" value="ECO:0007669"/>
    <property type="project" value="UniProtKB-SubCell"/>
</dbReference>
<dbReference type="KEGG" id="bkw:BkAM31D_05700"/>
<keyword evidence="4 6" id="KW-1133">Transmembrane helix</keyword>
<gene>
    <name evidence="7" type="ORF">BkAM31D_05700</name>
</gene>
<evidence type="ECO:0000256" key="2">
    <source>
        <dbReference type="ARBA" id="ARBA00009012"/>
    </source>
</evidence>
<feature type="transmembrane region" description="Helical" evidence="6">
    <location>
        <begin position="180"/>
        <end position="197"/>
    </location>
</feature>
<evidence type="ECO:0000313" key="7">
    <source>
        <dbReference type="EMBL" id="ARK29384.1"/>
    </source>
</evidence>
<evidence type="ECO:0000256" key="3">
    <source>
        <dbReference type="ARBA" id="ARBA00022692"/>
    </source>
</evidence>
<protein>
    <recommendedName>
        <fullName evidence="9">DUF92 domain-containing protein</fullName>
    </recommendedName>
</protein>
<keyword evidence="3 6" id="KW-0812">Transmembrane</keyword>
<feature type="transmembrane region" description="Helical" evidence="6">
    <location>
        <begin position="149"/>
        <end position="173"/>
    </location>
</feature>
<dbReference type="Proteomes" id="UP000193006">
    <property type="component" value="Chromosome"/>
</dbReference>
<organism evidence="7 8">
    <name type="scientific">Halalkalibacter krulwichiae</name>
    <dbReference type="NCBI Taxonomy" id="199441"/>
    <lineage>
        <taxon>Bacteria</taxon>
        <taxon>Bacillati</taxon>
        <taxon>Bacillota</taxon>
        <taxon>Bacilli</taxon>
        <taxon>Bacillales</taxon>
        <taxon>Bacillaceae</taxon>
        <taxon>Halalkalibacter</taxon>
    </lineage>
</organism>
<dbReference type="STRING" id="199441.BkAM31D_05700"/>
<dbReference type="Pfam" id="PF01940">
    <property type="entry name" value="DUF92"/>
    <property type="match status" value="1"/>
</dbReference>
<keyword evidence="8" id="KW-1185">Reference proteome</keyword>
<comment type="similarity">
    <text evidence="2">Belongs to the TMEM19 family.</text>
</comment>
<reference evidence="7 8" key="1">
    <citation type="submission" date="2017-04" db="EMBL/GenBank/DDBJ databases">
        <title>Bacillus krulwichiae AM31D Genome sequencing and assembly.</title>
        <authorList>
            <person name="Krulwich T.A."/>
            <person name="Anastor L."/>
            <person name="Ehrlich R."/>
            <person name="Ehrlich G.D."/>
            <person name="Janto B."/>
        </authorList>
    </citation>
    <scope>NUCLEOTIDE SEQUENCE [LARGE SCALE GENOMIC DNA]</scope>
    <source>
        <strain evidence="7 8">AM31D</strain>
    </source>
</reference>
<dbReference type="InterPro" id="IPR002794">
    <property type="entry name" value="DUF92_TMEM19"/>
</dbReference>
<evidence type="ECO:0000313" key="8">
    <source>
        <dbReference type="Proteomes" id="UP000193006"/>
    </source>
</evidence>
<keyword evidence="5 6" id="KW-0472">Membrane</keyword>